<dbReference type="Proteomes" id="UP000293520">
    <property type="component" value="Unassembled WGS sequence"/>
</dbReference>
<protein>
    <submittedName>
        <fullName evidence="1">Uncharacterized protein</fullName>
    </submittedName>
</protein>
<comment type="caution">
    <text evidence="1">The sequence shown here is derived from an EMBL/GenBank/DDBJ whole genome shotgun (WGS) entry which is preliminary data.</text>
</comment>
<dbReference type="OrthoDB" id="7866512at2"/>
<dbReference type="RefSeq" id="WP_130992137.1">
    <property type="nucleotide sequence ID" value="NZ_SISK01000015.1"/>
</dbReference>
<organism evidence="1 2">
    <name type="scientific">Paracoccus subflavus</name>
    <dbReference type="NCBI Taxonomy" id="2528244"/>
    <lineage>
        <taxon>Bacteria</taxon>
        <taxon>Pseudomonadati</taxon>
        <taxon>Pseudomonadota</taxon>
        <taxon>Alphaproteobacteria</taxon>
        <taxon>Rhodobacterales</taxon>
        <taxon>Paracoccaceae</taxon>
        <taxon>Paracoccus</taxon>
    </lineage>
</organism>
<evidence type="ECO:0000313" key="1">
    <source>
        <dbReference type="EMBL" id="TBN37027.1"/>
    </source>
</evidence>
<keyword evidence="2" id="KW-1185">Reference proteome</keyword>
<proteinExistence type="predicted"/>
<sequence length="63" mass="7262">MNLYLRIYLAGHSGRVMPRWLRRLVARSELHRAWLCGFKGCFEQDGVRYGPANPYPGPVLPDC</sequence>
<gene>
    <name evidence="1" type="ORF">EYE42_15080</name>
</gene>
<name>A0A4Q9G115_9RHOB</name>
<evidence type="ECO:0000313" key="2">
    <source>
        <dbReference type="Proteomes" id="UP000293520"/>
    </source>
</evidence>
<accession>A0A4Q9G115</accession>
<dbReference type="AlphaFoldDB" id="A0A4Q9G115"/>
<dbReference type="EMBL" id="SISK01000015">
    <property type="protein sequence ID" value="TBN37027.1"/>
    <property type="molecule type" value="Genomic_DNA"/>
</dbReference>
<reference evidence="1 2" key="1">
    <citation type="submission" date="2019-02" db="EMBL/GenBank/DDBJ databases">
        <title>Paracoccus subflavus sp. nov., isolated from marine sediment of the Pacific Ocean.</title>
        <authorList>
            <person name="Zhang G."/>
        </authorList>
    </citation>
    <scope>NUCLEOTIDE SEQUENCE [LARGE SCALE GENOMIC DNA]</scope>
    <source>
        <strain evidence="1 2">GY0581</strain>
    </source>
</reference>